<gene>
    <name evidence="2" type="ORF">TSA66_01540</name>
</gene>
<name>A0A0C1YH03_9BURK</name>
<reference evidence="2 3" key="1">
    <citation type="submission" date="2014-12" db="EMBL/GenBank/DDBJ databases">
        <title>Denitrispirillum autotrophicum gen. nov., sp. nov., Denitrifying, Facultatively Autotrophic Bacteria Isolated from Rice Paddy Soil.</title>
        <authorList>
            <person name="Ishii S."/>
            <person name="Ashida N."/>
            <person name="Ohno H."/>
            <person name="Otsuka S."/>
            <person name="Yokota A."/>
            <person name="Senoo K."/>
        </authorList>
    </citation>
    <scope>NUCLEOTIDE SEQUENCE [LARGE SCALE GENOMIC DNA]</scope>
    <source>
        <strain evidence="2 3">TSA66</strain>
    </source>
</reference>
<proteinExistence type="predicted"/>
<feature type="region of interest" description="Disordered" evidence="1">
    <location>
        <begin position="1"/>
        <end position="22"/>
    </location>
</feature>
<dbReference type="RefSeq" id="WP_040038726.1">
    <property type="nucleotide sequence ID" value="NZ_JWJG01000028.1"/>
</dbReference>
<evidence type="ECO:0000256" key="1">
    <source>
        <dbReference type="SAM" id="MobiDB-lite"/>
    </source>
</evidence>
<dbReference type="EMBL" id="JWJG01000028">
    <property type="protein sequence ID" value="KIF79812.1"/>
    <property type="molecule type" value="Genomic_DNA"/>
</dbReference>
<dbReference type="Proteomes" id="UP000031572">
    <property type="component" value="Unassembled WGS sequence"/>
</dbReference>
<comment type="caution">
    <text evidence="2">The sequence shown here is derived from an EMBL/GenBank/DDBJ whole genome shotgun (WGS) entry which is preliminary data.</text>
</comment>
<accession>A0A0C1YH03</accession>
<protein>
    <recommendedName>
        <fullName evidence="4">DUF2863 domain-containing protein</fullName>
    </recommendedName>
</protein>
<dbReference type="Pfam" id="PF11062">
    <property type="entry name" value="DUF2863"/>
    <property type="match status" value="1"/>
</dbReference>
<evidence type="ECO:0000313" key="2">
    <source>
        <dbReference type="EMBL" id="KIF79812.1"/>
    </source>
</evidence>
<sequence length="403" mass="45064">MQKNKRPNRSAPAPSPEQQDDALTQELVDLGIELARYDDAALSDPLKRKMGDLRRLVRKCLQQRKDDVLDEALERVHDEDRDAYLFLKNNVEEAAEVAVFRREHGPDLEVNAFVIPLFAHSEGGLQRDQCFQDEEAFAQLRDSLFDARLESPDAKIVLVAHAYHLDELEHIGYGQLSGMVREAYEAMTRKKAADAPDIARSISGWPESRFAPHDTAVELRFLLGFALKALDDPFYRVPDNEAAADRYFDARAARFRQWAQQHASLVKRCLVTDGRDIQIDFLYQDLFYGGKETGMAEYFMLQMMADLHHALEENGLAPERAHAVIGPAEADGDAVLRVNLYAQGNDEPLVSVDKPVGLGSDLRIEADDAADALATVGVKSVALAMKFDADGRPVNARPYKKSA</sequence>
<dbReference type="OrthoDB" id="8742807at2"/>
<organism evidence="2 3">
    <name type="scientific">Noviherbaspirillum autotrophicum</name>
    <dbReference type="NCBI Taxonomy" id="709839"/>
    <lineage>
        <taxon>Bacteria</taxon>
        <taxon>Pseudomonadati</taxon>
        <taxon>Pseudomonadota</taxon>
        <taxon>Betaproteobacteria</taxon>
        <taxon>Burkholderiales</taxon>
        <taxon>Oxalobacteraceae</taxon>
        <taxon>Noviherbaspirillum</taxon>
    </lineage>
</organism>
<evidence type="ECO:0008006" key="4">
    <source>
        <dbReference type="Google" id="ProtNLM"/>
    </source>
</evidence>
<evidence type="ECO:0000313" key="3">
    <source>
        <dbReference type="Proteomes" id="UP000031572"/>
    </source>
</evidence>
<dbReference type="AlphaFoldDB" id="A0A0C1YH03"/>
<dbReference type="InterPro" id="IPR021292">
    <property type="entry name" value="DUF2863"/>
</dbReference>
<keyword evidence="3" id="KW-1185">Reference proteome</keyword>